<dbReference type="PANTHER" id="PTHR30302:SF1">
    <property type="entry name" value="HYDROGENASE 2 MATURATION PROTEASE"/>
    <property type="match status" value="1"/>
</dbReference>
<proteinExistence type="inferred from homology"/>
<protein>
    <submittedName>
        <fullName evidence="5">Hydrogenase maturation protease</fullName>
    </submittedName>
</protein>
<dbReference type="Pfam" id="PF01750">
    <property type="entry name" value="HycI"/>
    <property type="match status" value="1"/>
</dbReference>
<dbReference type="Proteomes" id="UP000469346">
    <property type="component" value="Unassembled WGS sequence"/>
</dbReference>
<comment type="similarity">
    <text evidence="1">Belongs to the peptidase A31 family.</text>
</comment>
<dbReference type="SUPFAM" id="SSF53163">
    <property type="entry name" value="HybD-like"/>
    <property type="match status" value="1"/>
</dbReference>
<reference evidence="5 6" key="1">
    <citation type="submission" date="2020-02" db="EMBL/GenBank/DDBJ databases">
        <title>Comparative genomics of sulfur disproportionating microorganisms.</title>
        <authorList>
            <person name="Ward L.M."/>
            <person name="Bertran E."/>
            <person name="Johnston D.T."/>
        </authorList>
    </citation>
    <scope>NUCLEOTIDE SEQUENCE [LARGE SCALE GENOMIC DNA]</scope>
    <source>
        <strain evidence="5 6">DSM 100025</strain>
    </source>
</reference>
<gene>
    <name evidence="5" type="ORF">G3N55_07045</name>
</gene>
<comment type="caution">
    <text evidence="5">The sequence shown here is derived from an EMBL/GenBank/DDBJ whole genome shotgun (WGS) entry which is preliminary data.</text>
</comment>
<dbReference type="RefSeq" id="WP_163298736.1">
    <property type="nucleotide sequence ID" value="NZ_JAAGRR010000069.1"/>
</dbReference>
<dbReference type="EMBL" id="JAAGRR010000069">
    <property type="protein sequence ID" value="NDY42598.1"/>
    <property type="molecule type" value="Genomic_DNA"/>
</dbReference>
<keyword evidence="4" id="KW-0378">Hydrolase</keyword>
<keyword evidence="2 5" id="KW-0645">Protease</keyword>
<dbReference type="GO" id="GO:0008047">
    <property type="term" value="F:enzyme activator activity"/>
    <property type="evidence" value="ECO:0007669"/>
    <property type="project" value="InterPro"/>
</dbReference>
<organism evidence="5 6">
    <name type="scientific">Dissulfurirhabdus thermomarina</name>
    <dbReference type="NCBI Taxonomy" id="1765737"/>
    <lineage>
        <taxon>Bacteria</taxon>
        <taxon>Deltaproteobacteria</taxon>
        <taxon>Dissulfurirhabdaceae</taxon>
        <taxon>Dissulfurirhabdus</taxon>
    </lineage>
</organism>
<dbReference type="Gene3D" id="3.40.50.1450">
    <property type="entry name" value="HybD-like"/>
    <property type="match status" value="1"/>
</dbReference>
<evidence type="ECO:0000256" key="2">
    <source>
        <dbReference type="ARBA" id="ARBA00022670"/>
    </source>
</evidence>
<keyword evidence="6" id="KW-1185">Reference proteome</keyword>
<dbReference type="InterPro" id="IPR000671">
    <property type="entry name" value="Peptidase_A31"/>
</dbReference>
<keyword evidence="3" id="KW-0064">Aspartyl protease</keyword>
<dbReference type="AlphaFoldDB" id="A0A6N9TNH7"/>
<dbReference type="PANTHER" id="PTHR30302">
    <property type="entry name" value="HYDROGENASE 1 MATURATION PROTEASE"/>
    <property type="match status" value="1"/>
</dbReference>
<dbReference type="InterPro" id="IPR023430">
    <property type="entry name" value="Pept_HybD-like_dom_sf"/>
</dbReference>
<accession>A0A6N9TNH7</accession>
<evidence type="ECO:0000313" key="6">
    <source>
        <dbReference type="Proteomes" id="UP000469346"/>
    </source>
</evidence>
<dbReference type="NCBIfam" id="TIGR00072">
    <property type="entry name" value="hydrog_prot"/>
    <property type="match status" value="1"/>
</dbReference>
<evidence type="ECO:0000256" key="3">
    <source>
        <dbReference type="ARBA" id="ARBA00022750"/>
    </source>
</evidence>
<evidence type="ECO:0000256" key="4">
    <source>
        <dbReference type="ARBA" id="ARBA00022801"/>
    </source>
</evidence>
<evidence type="ECO:0000313" key="5">
    <source>
        <dbReference type="EMBL" id="NDY42598.1"/>
    </source>
</evidence>
<sequence>MAPRIGVVGMGNLLLRDEGFGVHVVRHLEARGGLGADVRLVDGGTAGLYLAALLEGLDPVLVVDAVALDAPPGSIHVFSKADLRRGLALVRSSCHQAGFLDALEIMDLRGEAPDRIEFFGVVPADLSPGVELSPVLAPRVAEVAARVAARVEELRGGDGA</sequence>
<dbReference type="GO" id="GO:0016485">
    <property type="term" value="P:protein processing"/>
    <property type="evidence" value="ECO:0007669"/>
    <property type="project" value="TreeGrafter"/>
</dbReference>
<dbReference type="GO" id="GO:0004190">
    <property type="term" value="F:aspartic-type endopeptidase activity"/>
    <property type="evidence" value="ECO:0007669"/>
    <property type="project" value="UniProtKB-KW"/>
</dbReference>
<dbReference type="PRINTS" id="PR00446">
    <property type="entry name" value="HYDRGNUPTAKE"/>
</dbReference>
<name>A0A6N9TNH7_DISTH</name>
<evidence type="ECO:0000256" key="1">
    <source>
        <dbReference type="ARBA" id="ARBA00006814"/>
    </source>
</evidence>